<evidence type="ECO:0000313" key="2">
    <source>
        <dbReference type="EMBL" id="MFC3999585.1"/>
    </source>
</evidence>
<keyword evidence="3" id="KW-1185">Reference proteome</keyword>
<dbReference type="EMBL" id="JBHSBH010000015">
    <property type="protein sequence ID" value="MFC3999585.1"/>
    <property type="molecule type" value="Genomic_DNA"/>
</dbReference>
<proteinExistence type="predicted"/>
<dbReference type="Proteomes" id="UP001595847">
    <property type="component" value="Unassembled WGS sequence"/>
</dbReference>
<name>A0ABV8FXU8_9ACTN</name>
<feature type="chain" id="PRO_5045259332" evidence="1">
    <location>
        <begin position="17"/>
        <end position="152"/>
    </location>
</feature>
<dbReference type="PROSITE" id="PS51257">
    <property type="entry name" value="PROKAR_LIPOPROTEIN"/>
    <property type="match status" value="1"/>
</dbReference>
<protein>
    <submittedName>
        <fullName evidence="2">DUF3515 domain-containing protein</fullName>
    </submittedName>
</protein>
<organism evidence="2 3">
    <name type="scientific">Nocardiopsis sediminis</name>
    <dbReference type="NCBI Taxonomy" id="1778267"/>
    <lineage>
        <taxon>Bacteria</taxon>
        <taxon>Bacillati</taxon>
        <taxon>Actinomycetota</taxon>
        <taxon>Actinomycetes</taxon>
        <taxon>Streptosporangiales</taxon>
        <taxon>Nocardiopsidaceae</taxon>
        <taxon>Nocardiopsis</taxon>
    </lineage>
</organism>
<evidence type="ECO:0000256" key="1">
    <source>
        <dbReference type="SAM" id="SignalP"/>
    </source>
</evidence>
<comment type="caution">
    <text evidence="2">The sequence shown here is derived from an EMBL/GenBank/DDBJ whole genome shotgun (WGS) entry which is preliminary data.</text>
</comment>
<keyword evidence="1" id="KW-0732">Signal</keyword>
<feature type="signal peptide" evidence="1">
    <location>
        <begin position="1"/>
        <end position="16"/>
    </location>
</feature>
<gene>
    <name evidence="2" type="ORF">ACFOVU_26970</name>
</gene>
<reference evidence="3" key="1">
    <citation type="journal article" date="2019" name="Int. J. Syst. Evol. Microbiol.">
        <title>The Global Catalogue of Microorganisms (GCM) 10K type strain sequencing project: providing services to taxonomists for standard genome sequencing and annotation.</title>
        <authorList>
            <consortium name="The Broad Institute Genomics Platform"/>
            <consortium name="The Broad Institute Genome Sequencing Center for Infectious Disease"/>
            <person name="Wu L."/>
            <person name="Ma J."/>
        </authorList>
    </citation>
    <scope>NUCLEOTIDE SEQUENCE [LARGE SCALE GENOMIC DNA]</scope>
    <source>
        <strain evidence="3">TBRC 1826</strain>
    </source>
</reference>
<dbReference type="InterPro" id="IPR021903">
    <property type="entry name" value="DUF3515"/>
</dbReference>
<evidence type="ECO:0000313" key="3">
    <source>
        <dbReference type="Proteomes" id="UP001595847"/>
    </source>
</evidence>
<dbReference type="Pfam" id="PF12028">
    <property type="entry name" value="DUF3515"/>
    <property type="match status" value="1"/>
</dbReference>
<dbReference type="RefSeq" id="WP_378538069.1">
    <property type="nucleotide sequence ID" value="NZ_JBHSBH010000015.1"/>
</dbReference>
<accession>A0ABV8FXU8</accession>
<sequence>MRRVAVGAAVAGLALAAGCSGTVEVPVPEPQGAAAEQCRTLVGGAPDELFGQERATVEPESPYTAAWGDPPIALRCGVERPAGLRPDSELMVVDDIAWLPQPADRPTLYTAVGREAYVEMTLPPSYGPPAEALVAVGALITDGVPALPDGEL</sequence>